<evidence type="ECO:0000256" key="1">
    <source>
        <dbReference type="SAM" id="MobiDB-lite"/>
    </source>
</evidence>
<keyword evidence="3" id="KW-1185">Reference proteome</keyword>
<feature type="compositionally biased region" description="Basic and acidic residues" evidence="1">
    <location>
        <begin position="230"/>
        <end position="240"/>
    </location>
</feature>
<evidence type="ECO:0000313" key="3">
    <source>
        <dbReference type="Proteomes" id="UP001497516"/>
    </source>
</evidence>
<dbReference type="EMBL" id="OZ034821">
    <property type="protein sequence ID" value="CAL1409052.1"/>
    <property type="molecule type" value="Genomic_DNA"/>
</dbReference>
<dbReference type="AlphaFoldDB" id="A0AAV2GF99"/>
<evidence type="ECO:0000313" key="2">
    <source>
        <dbReference type="EMBL" id="CAL1409052.1"/>
    </source>
</evidence>
<organism evidence="2 3">
    <name type="scientific">Linum trigynum</name>
    <dbReference type="NCBI Taxonomy" id="586398"/>
    <lineage>
        <taxon>Eukaryota</taxon>
        <taxon>Viridiplantae</taxon>
        <taxon>Streptophyta</taxon>
        <taxon>Embryophyta</taxon>
        <taxon>Tracheophyta</taxon>
        <taxon>Spermatophyta</taxon>
        <taxon>Magnoliopsida</taxon>
        <taxon>eudicotyledons</taxon>
        <taxon>Gunneridae</taxon>
        <taxon>Pentapetalae</taxon>
        <taxon>rosids</taxon>
        <taxon>fabids</taxon>
        <taxon>Malpighiales</taxon>
        <taxon>Linaceae</taxon>
        <taxon>Linum</taxon>
    </lineage>
</organism>
<sequence>MSSGSQGRWREEEGAMAERERASSGSQGRWREEEGGARSAMEGGNLEGNIQIPPGFTVRRVEQGFHGEEEQETQGRGRGRYRKEMGATNLSWEMDRAAAAMEKGLCLEEERLNQEFGRPIVETALSLGPTQQVPSAHQEIPAQSLNQAGLFLSADYQHTQELGEEGAGRKQKKRKGMGLVGGDRPRAELGEEEAFQFGPAGGFEVGGLGDGTKKKNLKVKSLNPNTSKGNQHEINQEGRGKKNKAAVVRQKPPLQE</sequence>
<feature type="compositionally biased region" description="Basic and acidic residues" evidence="1">
    <location>
        <begin position="59"/>
        <end position="68"/>
    </location>
</feature>
<feature type="region of interest" description="Disordered" evidence="1">
    <location>
        <begin position="1"/>
        <end position="83"/>
    </location>
</feature>
<gene>
    <name evidence="2" type="ORF">LTRI10_LOCUS48587</name>
</gene>
<accession>A0AAV2GF99</accession>
<name>A0AAV2GF99_9ROSI</name>
<reference evidence="2 3" key="1">
    <citation type="submission" date="2024-04" db="EMBL/GenBank/DDBJ databases">
        <authorList>
            <person name="Fracassetti M."/>
        </authorList>
    </citation>
    <scope>NUCLEOTIDE SEQUENCE [LARGE SCALE GENOMIC DNA]</scope>
</reference>
<proteinExistence type="predicted"/>
<feature type="region of interest" description="Disordered" evidence="1">
    <location>
        <begin position="156"/>
        <end position="256"/>
    </location>
</feature>
<feature type="compositionally biased region" description="Gly residues" evidence="1">
    <location>
        <begin position="199"/>
        <end position="210"/>
    </location>
</feature>
<feature type="compositionally biased region" description="Basic and acidic residues" evidence="1">
    <location>
        <begin position="8"/>
        <end position="22"/>
    </location>
</feature>
<protein>
    <submittedName>
        <fullName evidence="2">Uncharacterized protein</fullName>
    </submittedName>
</protein>
<dbReference type="Proteomes" id="UP001497516">
    <property type="component" value="Chromosome 8"/>
</dbReference>